<dbReference type="AlphaFoldDB" id="A0A383CZI5"/>
<feature type="non-terminal residue" evidence="5">
    <location>
        <position position="238"/>
    </location>
</feature>
<evidence type="ECO:0000256" key="4">
    <source>
        <dbReference type="ARBA" id="ARBA00023235"/>
    </source>
</evidence>
<dbReference type="InterPro" id="IPR001672">
    <property type="entry name" value="G6P_Isomerase"/>
</dbReference>
<dbReference type="PRINTS" id="PR00662">
    <property type="entry name" value="G6PISOMERASE"/>
</dbReference>
<dbReference type="Pfam" id="PF00342">
    <property type="entry name" value="PGI"/>
    <property type="match status" value="1"/>
</dbReference>
<evidence type="ECO:0000256" key="2">
    <source>
        <dbReference type="ARBA" id="ARBA00022432"/>
    </source>
</evidence>
<dbReference type="GO" id="GO:0097367">
    <property type="term" value="F:carbohydrate derivative binding"/>
    <property type="evidence" value="ECO:0007669"/>
    <property type="project" value="InterPro"/>
</dbReference>
<dbReference type="PANTHER" id="PTHR11469">
    <property type="entry name" value="GLUCOSE-6-PHOSPHATE ISOMERASE"/>
    <property type="match status" value="1"/>
</dbReference>
<name>A0A383CZI5_9ZZZZ</name>
<dbReference type="EMBL" id="UINC01212858">
    <property type="protein sequence ID" value="SVE37365.1"/>
    <property type="molecule type" value="Genomic_DNA"/>
</dbReference>
<evidence type="ECO:0000313" key="5">
    <source>
        <dbReference type="EMBL" id="SVE37365.1"/>
    </source>
</evidence>
<dbReference type="GO" id="GO:0005829">
    <property type="term" value="C:cytosol"/>
    <property type="evidence" value="ECO:0007669"/>
    <property type="project" value="TreeGrafter"/>
</dbReference>
<protein>
    <recommendedName>
        <fullName evidence="1">glucose-6-phosphate isomerase</fullName>
        <ecNumber evidence="1">5.3.1.9</ecNumber>
    </recommendedName>
</protein>
<dbReference type="GO" id="GO:0006094">
    <property type="term" value="P:gluconeogenesis"/>
    <property type="evidence" value="ECO:0007669"/>
    <property type="project" value="UniProtKB-KW"/>
</dbReference>
<dbReference type="GO" id="GO:0006096">
    <property type="term" value="P:glycolytic process"/>
    <property type="evidence" value="ECO:0007669"/>
    <property type="project" value="UniProtKB-KW"/>
</dbReference>
<proteinExistence type="predicted"/>
<evidence type="ECO:0000256" key="3">
    <source>
        <dbReference type="ARBA" id="ARBA00023152"/>
    </source>
</evidence>
<dbReference type="PANTHER" id="PTHR11469:SF1">
    <property type="entry name" value="GLUCOSE-6-PHOSPHATE ISOMERASE"/>
    <property type="match status" value="1"/>
</dbReference>
<dbReference type="CDD" id="cd05016">
    <property type="entry name" value="SIS_PGI_2"/>
    <property type="match status" value="1"/>
</dbReference>
<dbReference type="InterPro" id="IPR035482">
    <property type="entry name" value="SIS_PGI_2"/>
</dbReference>
<dbReference type="InterPro" id="IPR018189">
    <property type="entry name" value="Phosphoglucose_isomerase_CS"/>
</dbReference>
<dbReference type="SUPFAM" id="SSF53697">
    <property type="entry name" value="SIS domain"/>
    <property type="match status" value="1"/>
</dbReference>
<keyword evidence="3" id="KW-0324">Glycolysis</keyword>
<dbReference type="PROSITE" id="PS00765">
    <property type="entry name" value="P_GLUCOSE_ISOMERASE_1"/>
    <property type="match status" value="1"/>
</dbReference>
<dbReference type="GO" id="GO:0051156">
    <property type="term" value="P:glucose 6-phosphate metabolic process"/>
    <property type="evidence" value="ECO:0007669"/>
    <property type="project" value="TreeGrafter"/>
</dbReference>
<gene>
    <name evidence="5" type="ORF">METZ01_LOCUS490219</name>
</gene>
<dbReference type="GO" id="GO:0004347">
    <property type="term" value="F:glucose-6-phosphate isomerase activity"/>
    <property type="evidence" value="ECO:0007669"/>
    <property type="project" value="UniProtKB-EC"/>
</dbReference>
<sequence length="238" mass="25552">TQETRLNAAAAREWIVQHLTADAVAPHFAAVSANPAATAQFGVDPSRSFKIWDWVGGRFSLWSAMGLSIAIATKPTVFTELLDGAYTMDQHFQSAPAAANLPVLLGLIAVWNQNFRGVTDHVVLPYNQRLAALPAYLHQLEMESNGKSIRRDGQATDYSTAVPTWGAVGANAQHSFAQLLHQGTQRISVDFVAAVRDPGEHAGQNLQPLSNMLAQADALASGQSELKESVVAAPNRES</sequence>
<organism evidence="5">
    <name type="scientific">marine metagenome</name>
    <dbReference type="NCBI Taxonomy" id="408172"/>
    <lineage>
        <taxon>unclassified sequences</taxon>
        <taxon>metagenomes</taxon>
        <taxon>ecological metagenomes</taxon>
    </lineage>
</organism>
<keyword evidence="2" id="KW-0312">Gluconeogenesis</keyword>
<dbReference type="PROSITE" id="PS51463">
    <property type="entry name" value="P_GLUCOSE_ISOMERASE_3"/>
    <property type="match status" value="1"/>
</dbReference>
<dbReference type="InterPro" id="IPR046348">
    <property type="entry name" value="SIS_dom_sf"/>
</dbReference>
<evidence type="ECO:0000256" key="1">
    <source>
        <dbReference type="ARBA" id="ARBA00011952"/>
    </source>
</evidence>
<dbReference type="Gene3D" id="3.40.50.10490">
    <property type="entry name" value="Glucose-6-phosphate isomerase like protein, domain 1"/>
    <property type="match status" value="2"/>
</dbReference>
<dbReference type="GO" id="GO:0048029">
    <property type="term" value="F:monosaccharide binding"/>
    <property type="evidence" value="ECO:0007669"/>
    <property type="project" value="TreeGrafter"/>
</dbReference>
<reference evidence="5" key="1">
    <citation type="submission" date="2018-05" db="EMBL/GenBank/DDBJ databases">
        <authorList>
            <person name="Lanie J.A."/>
            <person name="Ng W.-L."/>
            <person name="Kazmierczak K.M."/>
            <person name="Andrzejewski T.M."/>
            <person name="Davidsen T.M."/>
            <person name="Wayne K.J."/>
            <person name="Tettelin H."/>
            <person name="Glass J.I."/>
            <person name="Rusch D."/>
            <person name="Podicherti R."/>
            <person name="Tsui H.-C.T."/>
            <person name="Winkler M.E."/>
        </authorList>
    </citation>
    <scope>NUCLEOTIDE SEQUENCE</scope>
</reference>
<accession>A0A383CZI5</accession>
<dbReference type="EC" id="5.3.1.9" evidence="1"/>
<keyword evidence="4" id="KW-0413">Isomerase</keyword>
<feature type="non-terminal residue" evidence="5">
    <location>
        <position position="1"/>
    </location>
</feature>